<organism evidence="2 3">
    <name type="scientific">Candidatus Shapirobacteria bacterium CG_4_9_14_0_2_um_filter_39_11</name>
    <dbReference type="NCBI Taxonomy" id="1974478"/>
    <lineage>
        <taxon>Bacteria</taxon>
        <taxon>Candidatus Shapironibacteriota</taxon>
    </lineage>
</organism>
<dbReference type="PANTHER" id="PTHR12526:SF572">
    <property type="entry name" value="BLL5144 PROTEIN"/>
    <property type="match status" value="1"/>
</dbReference>
<dbReference type="EMBL" id="PFSF01000003">
    <property type="protein sequence ID" value="PJC28447.1"/>
    <property type="molecule type" value="Genomic_DNA"/>
</dbReference>
<name>A0A2M8ETJ6_9BACT</name>
<evidence type="ECO:0000313" key="3">
    <source>
        <dbReference type="Proteomes" id="UP000229816"/>
    </source>
</evidence>
<gene>
    <name evidence="2" type="ORF">CO054_00080</name>
</gene>
<dbReference type="Gene3D" id="3.40.50.2000">
    <property type="entry name" value="Glycogen Phosphorylase B"/>
    <property type="match status" value="2"/>
</dbReference>
<dbReference type="Pfam" id="PF00534">
    <property type="entry name" value="Glycos_transf_1"/>
    <property type="match status" value="1"/>
</dbReference>
<accession>A0A2M8ETJ6</accession>
<comment type="caution">
    <text evidence="2">The sequence shown here is derived from an EMBL/GenBank/DDBJ whole genome shotgun (WGS) entry which is preliminary data.</text>
</comment>
<keyword evidence="2" id="KW-0808">Transferase</keyword>
<evidence type="ECO:0000259" key="1">
    <source>
        <dbReference type="Pfam" id="PF00534"/>
    </source>
</evidence>
<dbReference type="GO" id="GO:0016757">
    <property type="term" value="F:glycosyltransferase activity"/>
    <property type="evidence" value="ECO:0007669"/>
    <property type="project" value="InterPro"/>
</dbReference>
<feature type="domain" description="Glycosyl transferase family 1" evidence="1">
    <location>
        <begin position="201"/>
        <end position="369"/>
    </location>
</feature>
<evidence type="ECO:0000313" key="2">
    <source>
        <dbReference type="EMBL" id="PJC28447.1"/>
    </source>
</evidence>
<dbReference type="Proteomes" id="UP000229816">
    <property type="component" value="Unassembled WGS sequence"/>
</dbReference>
<dbReference type="PANTHER" id="PTHR12526">
    <property type="entry name" value="GLYCOSYLTRANSFERASE"/>
    <property type="match status" value="1"/>
</dbReference>
<dbReference type="AlphaFoldDB" id="A0A2M8ETJ6"/>
<proteinExistence type="predicted"/>
<dbReference type="CDD" id="cd03822">
    <property type="entry name" value="GT4_mannosyltransferase-like"/>
    <property type="match status" value="1"/>
</dbReference>
<reference evidence="3" key="1">
    <citation type="submission" date="2017-09" db="EMBL/GenBank/DDBJ databases">
        <title>Depth-based differentiation of microbial function through sediment-hosted aquifers and enrichment of novel symbionts in the deep terrestrial subsurface.</title>
        <authorList>
            <person name="Probst A.J."/>
            <person name="Ladd B."/>
            <person name="Jarett J.K."/>
            <person name="Geller-Mcgrath D.E."/>
            <person name="Sieber C.M.K."/>
            <person name="Emerson J.B."/>
            <person name="Anantharaman K."/>
            <person name="Thomas B.C."/>
            <person name="Malmstrom R."/>
            <person name="Stieglmeier M."/>
            <person name="Klingl A."/>
            <person name="Woyke T."/>
            <person name="Ryan C.M."/>
            <person name="Banfield J.F."/>
        </authorList>
    </citation>
    <scope>NUCLEOTIDE SEQUENCE [LARGE SCALE GENOMIC DNA]</scope>
</reference>
<dbReference type="SUPFAM" id="SSF53756">
    <property type="entry name" value="UDP-Glycosyltransferase/glycogen phosphorylase"/>
    <property type="match status" value="1"/>
</dbReference>
<protein>
    <submittedName>
        <fullName evidence="2">Glycosyl transferase family 1</fullName>
    </submittedName>
</protein>
<dbReference type="InterPro" id="IPR001296">
    <property type="entry name" value="Glyco_trans_1"/>
</dbReference>
<sequence>MKTKDLEKLLTDKRKAIKVIYVSSYIPRRCGIATYTKDLTNAINLLNPHALAEIMVVDRPGETLNYPWETKYRINQNDLSTYIQAANYVNQSGAGLVSLQHEFGLFGGNSGEYIIPFIESLRRPLVSTLHTVTDDARSEGGNILKRIIRKSTAVIVMMEEVKDKLVKEYGALAENIIPIPHGTPDLPFSPSAYFKNKKNLSGRLVLGNINLLTPSRGIEYALEAVALIAKKYPNVLYLVAGQTHPVFLQTNGETYRNFLKKIVKKLGIGKNVRFINRYLTLDELIDWLKTIDFYVTPYLEPHQAASGALAYAIGAGKCCISTPYLYAQEVLSDGRGVLIPFRNSEAIAKSVIQLWEEPEKKEEIEKKAYDYGRLMTWANVAMRHLDLFGTLSNKK</sequence>